<reference evidence="2" key="1">
    <citation type="submission" date="2016-01" db="EMBL/GenBank/DDBJ databases">
        <title>Reference transcriptome for the parasite Schistocephalus solidus: insights into the molecular evolution of parasitism.</title>
        <authorList>
            <person name="Hebert F.O."/>
            <person name="Grambauer S."/>
            <person name="Barber I."/>
            <person name="Landry C.R."/>
            <person name="Aubin-Horth N."/>
        </authorList>
    </citation>
    <scope>NUCLEOTIDE SEQUENCE</scope>
</reference>
<dbReference type="EMBL" id="GEEE01007312">
    <property type="protein sequence ID" value="JAP55913.1"/>
    <property type="molecule type" value="Transcribed_RNA"/>
</dbReference>
<evidence type="ECO:0000313" key="2">
    <source>
        <dbReference type="EMBL" id="JAP55913.1"/>
    </source>
</evidence>
<feature type="chain" id="PRO_5007051345" evidence="1">
    <location>
        <begin position="22"/>
        <end position="163"/>
    </location>
</feature>
<proteinExistence type="predicted"/>
<protein>
    <submittedName>
        <fullName evidence="2">Uncharacterized protein</fullName>
    </submittedName>
</protein>
<evidence type="ECO:0000256" key="1">
    <source>
        <dbReference type="SAM" id="SignalP"/>
    </source>
</evidence>
<feature type="signal peptide" evidence="1">
    <location>
        <begin position="1"/>
        <end position="21"/>
    </location>
</feature>
<organism evidence="2">
    <name type="scientific">Schistocephalus solidus</name>
    <name type="common">Tapeworm</name>
    <dbReference type="NCBI Taxonomy" id="70667"/>
    <lineage>
        <taxon>Eukaryota</taxon>
        <taxon>Metazoa</taxon>
        <taxon>Spiralia</taxon>
        <taxon>Lophotrochozoa</taxon>
        <taxon>Platyhelminthes</taxon>
        <taxon>Cestoda</taxon>
        <taxon>Eucestoda</taxon>
        <taxon>Diphyllobothriidea</taxon>
        <taxon>Diphyllobothriidae</taxon>
        <taxon>Schistocephalus</taxon>
    </lineage>
</organism>
<accession>A0A0X3PVQ1</accession>
<gene>
    <name evidence="2" type="ORF">TR138672</name>
</gene>
<feature type="non-terminal residue" evidence="2">
    <location>
        <position position="1"/>
    </location>
</feature>
<dbReference type="AlphaFoldDB" id="A0A0X3PVQ1"/>
<name>A0A0X3PVQ1_SCHSO</name>
<keyword evidence="1" id="KW-0732">Signal</keyword>
<sequence length="163" mass="18414">QAAVRTPVQAAIFLLITLVQGNNFSVPVMSSLPSTENVIGEPSSVPPMYFEPVCRPTYIYIPSAKQLTCACGITCQFKCETVVGSLGTYEPQCRRVCQRRVCKQPLERRIYTYKLQEGKCHQYRVCRYMAKCGADLGSPIHYVRHSCRFHLKRQSGLSSSRSR</sequence>